<evidence type="ECO:0000259" key="2">
    <source>
        <dbReference type="Pfam" id="PF14351"/>
    </source>
</evidence>
<accession>A0ABV2QFG0</accession>
<dbReference type="InterPro" id="IPR025513">
    <property type="entry name" value="DUF4401"/>
</dbReference>
<dbReference type="EMBL" id="JBEPSH010000011">
    <property type="protein sequence ID" value="MET4579755.1"/>
    <property type="molecule type" value="Genomic_DNA"/>
</dbReference>
<organism evidence="3 4">
    <name type="scientific">Ottowia thiooxydans</name>
    <dbReference type="NCBI Taxonomy" id="219182"/>
    <lineage>
        <taxon>Bacteria</taxon>
        <taxon>Pseudomonadati</taxon>
        <taxon>Pseudomonadota</taxon>
        <taxon>Betaproteobacteria</taxon>
        <taxon>Burkholderiales</taxon>
        <taxon>Comamonadaceae</taxon>
        <taxon>Ottowia</taxon>
    </lineage>
</organism>
<feature type="transmembrane region" description="Helical" evidence="1">
    <location>
        <begin position="288"/>
        <end position="318"/>
    </location>
</feature>
<keyword evidence="1" id="KW-0472">Membrane</keyword>
<feature type="transmembrane region" description="Helical" evidence="1">
    <location>
        <begin position="65"/>
        <end position="82"/>
    </location>
</feature>
<feature type="transmembrane region" description="Helical" evidence="1">
    <location>
        <begin position="116"/>
        <end position="137"/>
    </location>
</feature>
<gene>
    <name evidence="3" type="ORF">ABIE13_004892</name>
</gene>
<feature type="transmembrane region" description="Helical" evidence="1">
    <location>
        <begin position="247"/>
        <end position="268"/>
    </location>
</feature>
<dbReference type="Pfam" id="PF14351">
    <property type="entry name" value="DUF4401"/>
    <property type="match status" value="1"/>
</dbReference>
<keyword evidence="4" id="KW-1185">Reference proteome</keyword>
<feature type="transmembrane region" description="Helical" evidence="1">
    <location>
        <begin position="324"/>
        <end position="344"/>
    </location>
</feature>
<sequence>MSTDRPWIEQAQARGWLPENWGVGPGDAEPSPLLIALVLLGALACSVPLLIFLGFGLGNVLSETAAGYVVGALSMGAAMLCLRRTRHIFAICLAIVWWGLGATIMLWRWMDDTDGGAGAMLAAGVFLVVSLLGSAALTRALWVNRLIGFVLVPALFAVLLLSLQTVGAHDEWWVTWWPLGLMCLTVIWAWWSWREEKFLGQPDAGRLAALADGFAIGILANALFLSVFPALFLGFVGNVWGDGSTTWIDGVSRSVAVIITLASGFALVRRWRSGRPHMGSAVQHSDTLLALSFVVMAAASWFSPALGMVALVAAVAAATSRWRLVIAAAVVALALLSNFYYSLAWPLVTKALGLAVMGGALALGVFVLQWGPRSRKHSKEATAPRSKRQLGWILVGGVLALGLANADVWRKEQVIAHGQRILVPLAPVDPRSLMQGDYMQLRFSIPPKMLETLNESASYRLSKHAVVIARLNTRAEAELVRLDGSGETLAEGEIRLPLRQLKGDWVLVTDAYFFAEGQGARFEQARFGEFRVLSDGRALLVGLADQEGRGIASWEPTPKN</sequence>
<dbReference type="Pfam" id="PF14345">
    <property type="entry name" value="GDYXXLXY"/>
    <property type="match status" value="1"/>
</dbReference>
<feature type="transmembrane region" description="Helical" evidence="1">
    <location>
        <begin position="146"/>
        <end position="167"/>
    </location>
</feature>
<keyword evidence="1" id="KW-0812">Transmembrane</keyword>
<name>A0ABV2QFG0_9BURK</name>
<evidence type="ECO:0000313" key="4">
    <source>
        <dbReference type="Proteomes" id="UP001549320"/>
    </source>
</evidence>
<evidence type="ECO:0000256" key="1">
    <source>
        <dbReference type="SAM" id="Phobius"/>
    </source>
</evidence>
<feature type="transmembrane region" description="Helical" evidence="1">
    <location>
        <begin position="214"/>
        <end position="235"/>
    </location>
</feature>
<feature type="transmembrane region" description="Helical" evidence="1">
    <location>
        <begin position="173"/>
        <end position="193"/>
    </location>
</feature>
<feature type="transmembrane region" description="Helical" evidence="1">
    <location>
        <begin position="89"/>
        <end position="110"/>
    </location>
</feature>
<evidence type="ECO:0000313" key="3">
    <source>
        <dbReference type="EMBL" id="MET4579755.1"/>
    </source>
</evidence>
<reference evidence="3 4" key="1">
    <citation type="submission" date="2024-06" db="EMBL/GenBank/DDBJ databases">
        <title>Sorghum-associated microbial communities from plants grown in Nebraska, USA.</title>
        <authorList>
            <person name="Schachtman D."/>
        </authorList>
    </citation>
    <scope>NUCLEOTIDE SEQUENCE [LARGE SCALE GENOMIC DNA]</scope>
    <source>
        <strain evidence="3 4">2709</strain>
    </source>
</reference>
<keyword evidence="1" id="KW-1133">Transmembrane helix</keyword>
<dbReference type="Proteomes" id="UP001549320">
    <property type="component" value="Unassembled WGS sequence"/>
</dbReference>
<feature type="transmembrane region" description="Helical" evidence="1">
    <location>
        <begin position="351"/>
        <end position="370"/>
    </location>
</feature>
<dbReference type="InterPro" id="IPR025833">
    <property type="entry name" value="GDYXXLXY"/>
</dbReference>
<feature type="transmembrane region" description="Helical" evidence="1">
    <location>
        <begin position="33"/>
        <end position="53"/>
    </location>
</feature>
<feature type="transmembrane region" description="Helical" evidence="1">
    <location>
        <begin position="390"/>
        <end position="409"/>
    </location>
</feature>
<comment type="caution">
    <text evidence="3">The sequence shown here is derived from an EMBL/GenBank/DDBJ whole genome shotgun (WGS) entry which is preliminary data.</text>
</comment>
<proteinExistence type="predicted"/>
<dbReference type="RefSeq" id="WP_354448148.1">
    <property type="nucleotide sequence ID" value="NZ_JBEPSH010000011.1"/>
</dbReference>
<feature type="domain" description="DUF4401" evidence="2">
    <location>
        <begin position="37"/>
        <end position="369"/>
    </location>
</feature>
<protein>
    <submittedName>
        <fullName evidence="3">Membrane-anchored protein</fullName>
    </submittedName>
</protein>